<dbReference type="Pfam" id="PF02348">
    <property type="entry name" value="CTP_transf_3"/>
    <property type="match status" value="1"/>
</dbReference>
<comment type="caution">
    <text evidence="6">The sequence shown here is derived from an EMBL/GenBank/DDBJ whole genome shotgun (WGS) entry which is preliminary data.</text>
</comment>
<keyword evidence="7" id="KW-1185">Reference proteome</keyword>
<dbReference type="PANTHER" id="PTHR42866:SF2">
    <property type="entry name" value="3-DEOXY-MANNO-OCTULOSONATE CYTIDYLYLTRANSFERASE, MITOCHONDRIAL"/>
    <property type="match status" value="1"/>
</dbReference>
<dbReference type="PANTHER" id="PTHR42866">
    <property type="entry name" value="3-DEOXY-MANNO-OCTULOSONATE CYTIDYLYLTRANSFERASE"/>
    <property type="match status" value="1"/>
</dbReference>
<keyword evidence="3 5" id="KW-0548">Nucleotidyltransferase</keyword>
<evidence type="ECO:0000313" key="6">
    <source>
        <dbReference type="EMBL" id="PKQ68291.1"/>
    </source>
</evidence>
<accession>A0A2N3ID95</accession>
<dbReference type="GO" id="GO:0008690">
    <property type="term" value="F:3-deoxy-manno-octulosonate cytidylyltransferase activity"/>
    <property type="evidence" value="ECO:0007669"/>
    <property type="project" value="UniProtKB-UniRule"/>
</dbReference>
<dbReference type="OrthoDB" id="9815559at2"/>
<dbReference type="FunFam" id="3.90.550.10:FF:000011">
    <property type="entry name" value="3-deoxy-manno-octulosonate cytidylyltransferase"/>
    <property type="match status" value="1"/>
</dbReference>
<evidence type="ECO:0000256" key="4">
    <source>
        <dbReference type="ARBA" id="ARBA00022985"/>
    </source>
</evidence>
<dbReference type="NCBIfam" id="NF003952">
    <property type="entry name" value="PRK05450.1-5"/>
    <property type="match status" value="1"/>
</dbReference>
<evidence type="ECO:0000313" key="7">
    <source>
        <dbReference type="Proteomes" id="UP000233387"/>
    </source>
</evidence>
<dbReference type="EMBL" id="NKXO01000026">
    <property type="protein sequence ID" value="PKQ68291.1"/>
    <property type="molecule type" value="Genomic_DNA"/>
</dbReference>
<keyword evidence="5" id="KW-0963">Cytoplasm</keyword>
<proteinExistence type="inferred from homology"/>
<dbReference type="Proteomes" id="UP000233387">
    <property type="component" value="Unassembled WGS sequence"/>
</dbReference>
<comment type="function">
    <text evidence="5">Activates KDO (a required 8-carbon sugar) for incorporation into bacterial lipopolysaccharide in Gram-negative bacteria.</text>
</comment>
<name>A0A2N3ID95_9BACT</name>
<evidence type="ECO:0000256" key="3">
    <source>
        <dbReference type="ARBA" id="ARBA00022695"/>
    </source>
</evidence>
<comment type="subcellular location">
    <subcellularLocation>
        <location evidence="5">Cytoplasm</location>
    </subcellularLocation>
    <subcellularLocation>
        <location evidence="1">Membrane</location>
    </subcellularLocation>
</comment>
<evidence type="ECO:0000256" key="1">
    <source>
        <dbReference type="ARBA" id="ARBA00004370"/>
    </source>
</evidence>
<dbReference type="AlphaFoldDB" id="A0A2N3ID95"/>
<dbReference type="NCBIfam" id="TIGR00466">
    <property type="entry name" value="kdsB"/>
    <property type="match status" value="1"/>
</dbReference>
<dbReference type="InterPro" id="IPR003329">
    <property type="entry name" value="Cytidylyl_trans"/>
</dbReference>
<keyword evidence="2 5" id="KW-0808">Transferase</keyword>
<evidence type="ECO:0000256" key="2">
    <source>
        <dbReference type="ARBA" id="ARBA00022679"/>
    </source>
</evidence>
<dbReference type="CDD" id="cd02517">
    <property type="entry name" value="CMP-KDO-Synthetase"/>
    <property type="match status" value="1"/>
</dbReference>
<reference evidence="6 7" key="1">
    <citation type="submission" date="2017-06" db="EMBL/GenBank/DDBJ databases">
        <title>Raineya orbicola gen. nov., sp. nov. a slightly thermophilic bacterium of the phylum Bacteroidetes and the description of Raineyaceae fam. nov.</title>
        <authorList>
            <person name="Albuquerque L."/>
            <person name="Polonia A.R.M."/>
            <person name="Barroso C."/>
            <person name="Froufe H.J.C."/>
            <person name="Lage O."/>
            <person name="Lobo-Da-Cunha A."/>
            <person name="Egas C."/>
            <person name="Da Costa M.S."/>
        </authorList>
    </citation>
    <scope>NUCLEOTIDE SEQUENCE [LARGE SCALE GENOMIC DNA]</scope>
    <source>
        <strain evidence="6 7">SPSPC-11</strain>
    </source>
</reference>
<evidence type="ECO:0000256" key="5">
    <source>
        <dbReference type="HAMAP-Rule" id="MF_00057"/>
    </source>
</evidence>
<dbReference type="GO" id="GO:0033468">
    <property type="term" value="P:CMP-keto-3-deoxy-D-manno-octulosonic acid biosynthetic process"/>
    <property type="evidence" value="ECO:0007669"/>
    <property type="project" value="UniProtKB-UniRule"/>
</dbReference>
<dbReference type="EC" id="2.7.7.38" evidence="5"/>
<gene>
    <name evidence="5" type="primary">kdsB</name>
    <name evidence="6" type="ORF">Rain11_1759</name>
</gene>
<comment type="pathway">
    <text evidence="5">Nucleotide-sugar biosynthesis; CMP-3-deoxy-D-manno-octulosonate biosynthesis; CMP-3-deoxy-D-manno-octulosonate from 3-deoxy-D-manno-octulosonate and CTP: step 1/1.</text>
</comment>
<dbReference type="NCBIfam" id="NF009905">
    <property type="entry name" value="PRK13368.1"/>
    <property type="match status" value="1"/>
</dbReference>
<dbReference type="RefSeq" id="WP_101359037.1">
    <property type="nucleotide sequence ID" value="NZ_NKXO01000026.1"/>
</dbReference>
<comment type="catalytic activity">
    <reaction evidence="5">
        <text>3-deoxy-alpha-D-manno-oct-2-ulosonate + CTP = CMP-3-deoxy-beta-D-manno-octulosonate + diphosphate</text>
        <dbReference type="Rhea" id="RHEA:23448"/>
        <dbReference type="ChEBI" id="CHEBI:33019"/>
        <dbReference type="ChEBI" id="CHEBI:37563"/>
        <dbReference type="ChEBI" id="CHEBI:85986"/>
        <dbReference type="ChEBI" id="CHEBI:85987"/>
        <dbReference type="EC" id="2.7.7.38"/>
    </reaction>
</comment>
<comment type="similarity">
    <text evidence="5">Belongs to the KdsB family.</text>
</comment>
<protein>
    <recommendedName>
        <fullName evidence="5">3-deoxy-manno-octulosonate cytidylyltransferase</fullName>
        <ecNumber evidence="5">2.7.7.38</ecNumber>
    </recommendedName>
    <alternativeName>
        <fullName evidence="5">CMP-2-keto-3-deoxyoctulosonic acid synthase</fullName>
        <shortName evidence="5">CKS</shortName>
        <shortName evidence="5">CMP-KDO synthase</shortName>
    </alternativeName>
</protein>
<dbReference type="GO" id="GO:0009103">
    <property type="term" value="P:lipopolysaccharide biosynthetic process"/>
    <property type="evidence" value="ECO:0007669"/>
    <property type="project" value="UniProtKB-UniRule"/>
</dbReference>
<organism evidence="6 7">
    <name type="scientific">Raineya orbicola</name>
    <dbReference type="NCBI Taxonomy" id="2016530"/>
    <lineage>
        <taxon>Bacteria</taxon>
        <taxon>Pseudomonadati</taxon>
        <taxon>Bacteroidota</taxon>
        <taxon>Cytophagia</taxon>
        <taxon>Cytophagales</taxon>
        <taxon>Raineyaceae</taxon>
        <taxon>Raineya</taxon>
    </lineage>
</organism>
<keyword evidence="4 5" id="KW-0448">Lipopolysaccharide biosynthesis</keyword>
<dbReference type="NCBIfam" id="NF003950">
    <property type="entry name" value="PRK05450.1-3"/>
    <property type="match status" value="1"/>
</dbReference>
<dbReference type="InterPro" id="IPR029044">
    <property type="entry name" value="Nucleotide-diphossugar_trans"/>
</dbReference>
<dbReference type="SUPFAM" id="SSF53448">
    <property type="entry name" value="Nucleotide-diphospho-sugar transferases"/>
    <property type="match status" value="1"/>
</dbReference>
<dbReference type="HAMAP" id="MF_00057">
    <property type="entry name" value="KdsB"/>
    <property type="match status" value="1"/>
</dbReference>
<sequence>MTSILGIIPARYASTRFPAKALHEIKGKSMIQRVYEQAAQSNSLSKLIVATDHKKIYDHVIDFGGQAIMTSTKHPSGTDRCFEALQKIEGSFDYVMNIQGDEPFIQPEQIDTLAKVLLDRKGVELATLIKKIEDEETLFDPNEVKVVFDAEMEAIYFSRHPIPYLHQVPQEEWLQKFDYYKHIGMYAYRSDVLEKITQLEPSNLEQAEGLEQLRWLENGFNIRIAITDIESYCIDIPEDLEHPAIKDFIKGLK</sequence>
<dbReference type="InterPro" id="IPR004528">
    <property type="entry name" value="KdsB"/>
</dbReference>
<dbReference type="GO" id="GO:0005829">
    <property type="term" value="C:cytosol"/>
    <property type="evidence" value="ECO:0007669"/>
    <property type="project" value="TreeGrafter"/>
</dbReference>
<dbReference type="Gene3D" id="3.90.550.10">
    <property type="entry name" value="Spore Coat Polysaccharide Biosynthesis Protein SpsA, Chain A"/>
    <property type="match status" value="1"/>
</dbReference>
<dbReference type="GO" id="GO:0016020">
    <property type="term" value="C:membrane"/>
    <property type="evidence" value="ECO:0007669"/>
    <property type="project" value="UniProtKB-SubCell"/>
</dbReference>
<dbReference type="UniPathway" id="UPA00358">
    <property type="reaction ID" value="UER00476"/>
</dbReference>